<proteinExistence type="predicted"/>
<protein>
    <submittedName>
        <fullName evidence="3">Uncharacterized protein</fullName>
    </submittedName>
</protein>
<gene>
    <name evidence="3" type="ORF">A4A49_04666</name>
</gene>
<accession>A0A1J6JNG5</accession>
<keyword evidence="2" id="KW-0812">Transmembrane</keyword>
<evidence type="ECO:0000313" key="4">
    <source>
        <dbReference type="Proteomes" id="UP000187609"/>
    </source>
</evidence>
<dbReference type="Gramene" id="OIT08441">
    <property type="protein sequence ID" value="OIT08441"/>
    <property type="gene ID" value="A4A49_04666"/>
</dbReference>
<name>A0A1J6JNG5_NICAT</name>
<keyword evidence="4" id="KW-1185">Reference proteome</keyword>
<dbReference type="EMBL" id="MJEQ01037183">
    <property type="protein sequence ID" value="OIT08441.1"/>
    <property type="molecule type" value="Genomic_DNA"/>
</dbReference>
<sequence length="97" mass="11029">MEATEKSFPEGHHGRRRSKGSSLFGVDALIVLLIVSLQYQYTFLDMWFLIITRGEGFVSCIQVPTVCNSTSTKKLEADPCFRLHQIKISVHQSDFHV</sequence>
<comment type="caution">
    <text evidence="3">The sequence shown here is derived from an EMBL/GenBank/DDBJ whole genome shotgun (WGS) entry which is preliminary data.</text>
</comment>
<evidence type="ECO:0000256" key="1">
    <source>
        <dbReference type="SAM" id="MobiDB-lite"/>
    </source>
</evidence>
<feature type="compositionally biased region" description="Basic and acidic residues" evidence="1">
    <location>
        <begin position="1"/>
        <end position="12"/>
    </location>
</feature>
<dbReference type="Proteomes" id="UP000187609">
    <property type="component" value="Unassembled WGS sequence"/>
</dbReference>
<feature type="transmembrane region" description="Helical" evidence="2">
    <location>
        <begin position="21"/>
        <end position="39"/>
    </location>
</feature>
<keyword evidence="2" id="KW-0472">Membrane</keyword>
<feature type="region of interest" description="Disordered" evidence="1">
    <location>
        <begin position="1"/>
        <end position="20"/>
    </location>
</feature>
<evidence type="ECO:0000313" key="3">
    <source>
        <dbReference type="EMBL" id="OIT08441.1"/>
    </source>
</evidence>
<reference evidence="3" key="1">
    <citation type="submission" date="2016-11" db="EMBL/GenBank/DDBJ databases">
        <title>The genome of Nicotiana attenuata.</title>
        <authorList>
            <person name="Xu S."/>
            <person name="Brockmoeller T."/>
            <person name="Gaquerel E."/>
            <person name="Navarro A."/>
            <person name="Kuhl H."/>
            <person name="Gase K."/>
            <person name="Ling Z."/>
            <person name="Zhou W."/>
            <person name="Kreitzer C."/>
            <person name="Stanke M."/>
            <person name="Tang H."/>
            <person name="Lyons E."/>
            <person name="Pandey P."/>
            <person name="Pandey S.P."/>
            <person name="Timmermann B."/>
            <person name="Baldwin I.T."/>
        </authorList>
    </citation>
    <scope>NUCLEOTIDE SEQUENCE [LARGE SCALE GENOMIC DNA]</scope>
    <source>
        <strain evidence="3">UT</strain>
    </source>
</reference>
<organism evidence="3 4">
    <name type="scientific">Nicotiana attenuata</name>
    <name type="common">Coyote tobacco</name>
    <dbReference type="NCBI Taxonomy" id="49451"/>
    <lineage>
        <taxon>Eukaryota</taxon>
        <taxon>Viridiplantae</taxon>
        <taxon>Streptophyta</taxon>
        <taxon>Embryophyta</taxon>
        <taxon>Tracheophyta</taxon>
        <taxon>Spermatophyta</taxon>
        <taxon>Magnoliopsida</taxon>
        <taxon>eudicotyledons</taxon>
        <taxon>Gunneridae</taxon>
        <taxon>Pentapetalae</taxon>
        <taxon>asterids</taxon>
        <taxon>lamiids</taxon>
        <taxon>Solanales</taxon>
        <taxon>Solanaceae</taxon>
        <taxon>Nicotianoideae</taxon>
        <taxon>Nicotianeae</taxon>
        <taxon>Nicotiana</taxon>
    </lineage>
</organism>
<evidence type="ECO:0000256" key="2">
    <source>
        <dbReference type="SAM" id="Phobius"/>
    </source>
</evidence>
<dbReference type="AlphaFoldDB" id="A0A1J6JNG5"/>
<keyword evidence="2" id="KW-1133">Transmembrane helix</keyword>